<reference evidence="2 3" key="1">
    <citation type="submission" date="2023-02" db="EMBL/GenBank/DDBJ databases">
        <title>Bacterial whole genome sequence for Curvibacter sp. HBC28.</title>
        <authorList>
            <person name="Le V."/>
            <person name="Ko S.-R."/>
            <person name="Ahn C.-Y."/>
            <person name="Oh H.-M."/>
        </authorList>
    </citation>
    <scope>NUCLEOTIDE SEQUENCE [LARGE SCALE GENOMIC DNA]</scope>
    <source>
        <strain evidence="2 3">HBC28</strain>
    </source>
</reference>
<feature type="signal peptide" evidence="1">
    <location>
        <begin position="1"/>
        <end position="23"/>
    </location>
</feature>
<gene>
    <name evidence="2" type="ORF">PSQ39_12410</name>
</gene>
<dbReference type="RefSeq" id="WP_273927128.1">
    <property type="nucleotide sequence ID" value="NZ_JAQSIO010000004.1"/>
</dbReference>
<comment type="caution">
    <text evidence="2">The sequence shown here is derived from an EMBL/GenBank/DDBJ whole genome shotgun (WGS) entry which is preliminary data.</text>
</comment>
<feature type="chain" id="PRO_5045486136" evidence="1">
    <location>
        <begin position="24"/>
        <end position="134"/>
    </location>
</feature>
<keyword evidence="1" id="KW-0732">Signal</keyword>
<sequence>MLNIKIRALIQACLIACADTLFAKCSLPVPDMETKVPKRNAAGYFLEVKNNNLFLYNIDERKIAIIDVEGVEVAYSAAGGDISIFTLRKGVQLRIWYVGCRAPRNGLPKAAYVEFFSNDPFDYPDNMYLKKGGR</sequence>
<dbReference type="Proteomes" id="UP001528672">
    <property type="component" value="Unassembled WGS sequence"/>
</dbReference>
<accession>A0ABT5MHS6</accession>
<evidence type="ECO:0000313" key="2">
    <source>
        <dbReference type="EMBL" id="MDD0815432.1"/>
    </source>
</evidence>
<name>A0ABT5MHS6_9BURK</name>
<evidence type="ECO:0000313" key="3">
    <source>
        <dbReference type="Proteomes" id="UP001528672"/>
    </source>
</evidence>
<dbReference type="EMBL" id="JAQSIO010000004">
    <property type="protein sequence ID" value="MDD0815432.1"/>
    <property type="molecule type" value="Genomic_DNA"/>
</dbReference>
<organism evidence="2 3">
    <name type="scientific">Curvibacter microcysteis</name>
    <dbReference type="NCBI Taxonomy" id="3026419"/>
    <lineage>
        <taxon>Bacteria</taxon>
        <taxon>Pseudomonadati</taxon>
        <taxon>Pseudomonadota</taxon>
        <taxon>Betaproteobacteria</taxon>
        <taxon>Burkholderiales</taxon>
        <taxon>Comamonadaceae</taxon>
        <taxon>Curvibacter</taxon>
    </lineage>
</organism>
<keyword evidence="3" id="KW-1185">Reference proteome</keyword>
<protein>
    <submittedName>
        <fullName evidence="2">Uncharacterized protein</fullName>
    </submittedName>
</protein>
<evidence type="ECO:0000256" key="1">
    <source>
        <dbReference type="SAM" id="SignalP"/>
    </source>
</evidence>
<proteinExistence type="predicted"/>